<dbReference type="EMBL" id="KV442067">
    <property type="protein sequence ID" value="OAQ26379.1"/>
    <property type="molecule type" value="Genomic_DNA"/>
</dbReference>
<gene>
    <name evidence="2" type="ORF">K457DRAFT_22043</name>
</gene>
<evidence type="ECO:0000256" key="1">
    <source>
        <dbReference type="SAM" id="Phobius"/>
    </source>
</evidence>
<feature type="transmembrane region" description="Helical" evidence="1">
    <location>
        <begin position="13"/>
        <end position="34"/>
    </location>
</feature>
<reference evidence="2 3" key="1">
    <citation type="submission" date="2016-05" db="EMBL/GenBank/DDBJ databases">
        <title>Genome sequencing reveals origins of a unique bacterial endosymbiosis in the earliest lineages of terrestrial Fungi.</title>
        <authorList>
            <consortium name="DOE Joint Genome Institute"/>
            <person name="Uehling J."/>
            <person name="Gryganskyi A."/>
            <person name="Hameed K."/>
            <person name="Tschaplinski T."/>
            <person name="Misztal P."/>
            <person name="Wu S."/>
            <person name="Desiro A."/>
            <person name="Vande Pol N."/>
            <person name="Du Z.-Y."/>
            <person name="Zienkiewicz A."/>
            <person name="Zienkiewicz K."/>
            <person name="Morin E."/>
            <person name="Tisserant E."/>
            <person name="Splivallo R."/>
            <person name="Hainaut M."/>
            <person name="Henrissat B."/>
            <person name="Ohm R."/>
            <person name="Kuo A."/>
            <person name="Yan J."/>
            <person name="Lipzen A."/>
            <person name="Nolan M."/>
            <person name="Labutti K."/>
            <person name="Barry K."/>
            <person name="Goldstein A."/>
            <person name="Labbe J."/>
            <person name="Schadt C."/>
            <person name="Tuskan G."/>
            <person name="Grigoriev I."/>
            <person name="Martin F."/>
            <person name="Vilgalys R."/>
            <person name="Bonito G."/>
        </authorList>
    </citation>
    <scope>NUCLEOTIDE SEQUENCE [LARGE SCALE GENOMIC DNA]</scope>
    <source>
        <strain evidence="2 3">AG-77</strain>
    </source>
</reference>
<evidence type="ECO:0000313" key="2">
    <source>
        <dbReference type="EMBL" id="OAQ26379.1"/>
    </source>
</evidence>
<dbReference type="AlphaFoldDB" id="A0A197JPV2"/>
<keyword evidence="1" id="KW-1133">Transmembrane helix</keyword>
<organism evidence="2 3">
    <name type="scientific">Linnemannia elongata AG-77</name>
    <dbReference type="NCBI Taxonomy" id="1314771"/>
    <lineage>
        <taxon>Eukaryota</taxon>
        <taxon>Fungi</taxon>
        <taxon>Fungi incertae sedis</taxon>
        <taxon>Mucoromycota</taxon>
        <taxon>Mortierellomycotina</taxon>
        <taxon>Mortierellomycetes</taxon>
        <taxon>Mortierellales</taxon>
        <taxon>Mortierellaceae</taxon>
        <taxon>Linnemannia</taxon>
    </lineage>
</organism>
<evidence type="ECO:0000313" key="3">
    <source>
        <dbReference type="Proteomes" id="UP000078512"/>
    </source>
</evidence>
<accession>A0A197JPV2</accession>
<dbReference type="OrthoDB" id="10390813at2759"/>
<name>A0A197JPV2_9FUNG</name>
<keyword evidence="3" id="KW-1185">Reference proteome</keyword>
<sequence length="86" mass="9782">MAFTLGVEDASGFYKYLINVIVVTASVAWLLLLFIRSIDSKVYREFKPFSIAMSLQLLFVTIRNLTTLLLSSEPTLEEIGIHFFFA</sequence>
<dbReference type="Proteomes" id="UP000078512">
    <property type="component" value="Unassembled WGS sequence"/>
</dbReference>
<protein>
    <submittedName>
        <fullName evidence="2">Uncharacterized protein</fullName>
    </submittedName>
</protein>
<keyword evidence="1" id="KW-0812">Transmembrane</keyword>
<proteinExistence type="predicted"/>
<keyword evidence="1" id="KW-0472">Membrane</keyword>